<evidence type="ECO:0000256" key="1">
    <source>
        <dbReference type="SAM" id="MobiDB-lite"/>
    </source>
</evidence>
<dbReference type="Proteomes" id="UP000011086">
    <property type="component" value="Unassembled WGS sequence"/>
</dbReference>
<name>A0AA97NTL1_PYRO3</name>
<accession>A0AA97NTL1</accession>
<dbReference type="AlphaFoldDB" id="A0AA97NTL1"/>
<feature type="region of interest" description="Disordered" evidence="1">
    <location>
        <begin position="135"/>
        <end position="158"/>
    </location>
</feature>
<sequence length="174" mass="19754">MAGYGPMRDHFEKLQDRILVVRSVLISGKRRESCSVNRSRVFSLVDSHRFPFFCRFSRLLFCVFENGLATSWKGVKRLSTKVDPDQPRCSMLWTLCASMKAQMLADVDDAVPEEARAATWLMGACVGRGRNSKAVAPAAGRQQQQQQQQEQGGPGCEVDMWHQRFNMHRKSKSN</sequence>
<dbReference type="EMBL" id="JH793053">
    <property type="protein sequence ID" value="ELQ36110.1"/>
    <property type="molecule type" value="Genomic_DNA"/>
</dbReference>
<gene>
    <name evidence="2" type="ORF">OOU_Y34scaffold00669g95</name>
</gene>
<organism evidence="2">
    <name type="scientific">Pyricularia oryzae (strain Y34)</name>
    <name type="common">Rice blast fungus</name>
    <name type="synonym">Magnaporthe oryzae</name>
    <dbReference type="NCBI Taxonomy" id="1143189"/>
    <lineage>
        <taxon>Eukaryota</taxon>
        <taxon>Fungi</taxon>
        <taxon>Dikarya</taxon>
        <taxon>Ascomycota</taxon>
        <taxon>Pezizomycotina</taxon>
        <taxon>Sordariomycetes</taxon>
        <taxon>Sordariomycetidae</taxon>
        <taxon>Magnaporthales</taxon>
        <taxon>Pyriculariaceae</taxon>
        <taxon>Pyricularia</taxon>
    </lineage>
</organism>
<evidence type="ECO:0000313" key="2">
    <source>
        <dbReference type="EMBL" id="ELQ36110.1"/>
    </source>
</evidence>
<protein>
    <submittedName>
        <fullName evidence="2">Uncharacterized protein</fullName>
    </submittedName>
</protein>
<reference evidence="2" key="1">
    <citation type="journal article" date="2012" name="PLoS Genet.">
        <title>Comparative analysis of the genomes of two field isolates of the rice blast fungus Magnaporthe oryzae.</title>
        <authorList>
            <person name="Xue M."/>
            <person name="Yang J."/>
            <person name="Li Z."/>
            <person name="Hu S."/>
            <person name="Yao N."/>
            <person name="Dean R.A."/>
            <person name="Zhao W."/>
            <person name="Shen M."/>
            <person name="Zhang H."/>
            <person name="Li C."/>
            <person name="Liu L."/>
            <person name="Cao L."/>
            <person name="Xu X."/>
            <person name="Xing Y."/>
            <person name="Hsiang T."/>
            <person name="Zhang Z."/>
            <person name="Xu J.R."/>
            <person name="Peng Y.L."/>
        </authorList>
    </citation>
    <scope>NUCLEOTIDE SEQUENCE</scope>
    <source>
        <strain evidence="2">Y34</strain>
    </source>
</reference>
<feature type="compositionally biased region" description="Low complexity" evidence="1">
    <location>
        <begin position="142"/>
        <end position="151"/>
    </location>
</feature>
<proteinExistence type="predicted"/>